<dbReference type="Pfam" id="PF12833">
    <property type="entry name" value="HTH_18"/>
    <property type="match status" value="1"/>
</dbReference>
<dbReference type="InterPro" id="IPR009057">
    <property type="entry name" value="Homeodomain-like_sf"/>
</dbReference>
<evidence type="ECO:0000256" key="1">
    <source>
        <dbReference type="ARBA" id="ARBA00023015"/>
    </source>
</evidence>
<dbReference type="InterPro" id="IPR035965">
    <property type="entry name" value="PAS-like_dom_sf"/>
</dbReference>
<evidence type="ECO:0000259" key="4">
    <source>
        <dbReference type="PROSITE" id="PS01124"/>
    </source>
</evidence>
<evidence type="ECO:0000256" key="3">
    <source>
        <dbReference type="ARBA" id="ARBA00023163"/>
    </source>
</evidence>
<proteinExistence type="predicted"/>
<evidence type="ECO:0000313" key="6">
    <source>
        <dbReference type="Proteomes" id="UP001597526"/>
    </source>
</evidence>
<dbReference type="PANTHER" id="PTHR47893:SF1">
    <property type="entry name" value="REGULATORY PROTEIN PCHR"/>
    <property type="match status" value="1"/>
</dbReference>
<dbReference type="EMBL" id="JBHULB010000006">
    <property type="protein sequence ID" value="MFD2586050.1"/>
    <property type="molecule type" value="Genomic_DNA"/>
</dbReference>
<reference evidence="6" key="1">
    <citation type="journal article" date="2019" name="Int. J. Syst. Evol. Microbiol.">
        <title>The Global Catalogue of Microorganisms (GCM) 10K type strain sequencing project: providing services to taxonomists for standard genome sequencing and annotation.</title>
        <authorList>
            <consortium name="The Broad Institute Genomics Platform"/>
            <consortium name="The Broad Institute Genome Sequencing Center for Infectious Disease"/>
            <person name="Wu L."/>
            <person name="Ma J."/>
        </authorList>
    </citation>
    <scope>NUCLEOTIDE SEQUENCE [LARGE SCALE GENOMIC DNA]</scope>
    <source>
        <strain evidence="6">KCTC 52368</strain>
    </source>
</reference>
<dbReference type="PANTHER" id="PTHR47893">
    <property type="entry name" value="REGULATORY PROTEIN PCHR"/>
    <property type="match status" value="1"/>
</dbReference>
<dbReference type="SMART" id="SM00342">
    <property type="entry name" value="HTH_ARAC"/>
    <property type="match status" value="1"/>
</dbReference>
<evidence type="ECO:0000256" key="2">
    <source>
        <dbReference type="ARBA" id="ARBA00023125"/>
    </source>
</evidence>
<dbReference type="SUPFAM" id="SSF46689">
    <property type="entry name" value="Homeodomain-like"/>
    <property type="match status" value="1"/>
</dbReference>
<organism evidence="5 6">
    <name type="scientific">Croceitalea marina</name>
    <dbReference type="NCBI Taxonomy" id="1775166"/>
    <lineage>
        <taxon>Bacteria</taxon>
        <taxon>Pseudomonadati</taxon>
        <taxon>Bacteroidota</taxon>
        <taxon>Flavobacteriia</taxon>
        <taxon>Flavobacteriales</taxon>
        <taxon>Flavobacteriaceae</taxon>
        <taxon>Croceitalea</taxon>
    </lineage>
</organism>
<dbReference type="InterPro" id="IPR000014">
    <property type="entry name" value="PAS"/>
</dbReference>
<dbReference type="InterPro" id="IPR053142">
    <property type="entry name" value="PchR_regulatory_protein"/>
</dbReference>
<dbReference type="Gene3D" id="1.10.10.60">
    <property type="entry name" value="Homeodomain-like"/>
    <property type="match status" value="1"/>
</dbReference>
<evidence type="ECO:0000313" key="5">
    <source>
        <dbReference type="EMBL" id="MFD2586050.1"/>
    </source>
</evidence>
<dbReference type="InterPro" id="IPR018060">
    <property type="entry name" value="HTH_AraC"/>
</dbReference>
<protein>
    <submittedName>
        <fullName evidence="5">Helix-turn-helix domain-containing protein</fullName>
    </submittedName>
</protein>
<keyword evidence="2" id="KW-0238">DNA-binding</keyword>
<comment type="caution">
    <text evidence="5">The sequence shown here is derived from an EMBL/GenBank/DDBJ whole genome shotgun (WGS) entry which is preliminary data.</text>
</comment>
<dbReference type="SUPFAM" id="SSF55785">
    <property type="entry name" value="PYP-like sensor domain (PAS domain)"/>
    <property type="match status" value="1"/>
</dbReference>
<keyword evidence="1" id="KW-0805">Transcription regulation</keyword>
<dbReference type="InterPro" id="IPR020449">
    <property type="entry name" value="Tscrpt_reg_AraC-type_HTH"/>
</dbReference>
<dbReference type="PROSITE" id="PS01124">
    <property type="entry name" value="HTH_ARAC_FAMILY_2"/>
    <property type="match status" value="1"/>
</dbReference>
<gene>
    <name evidence="5" type="ORF">ACFSQJ_03865</name>
</gene>
<dbReference type="Proteomes" id="UP001597526">
    <property type="component" value="Unassembled WGS sequence"/>
</dbReference>
<dbReference type="PROSITE" id="PS00041">
    <property type="entry name" value="HTH_ARAC_FAMILY_1"/>
    <property type="match status" value="1"/>
</dbReference>
<keyword evidence="6" id="KW-1185">Reference proteome</keyword>
<dbReference type="CDD" id="cd00130">
    <property type="entry name" value="PAS"/>
    <property type="match status" value="1"/>
</dbReference>
<sequence>MEKLQKITLDRINKMLMEMASGNFFYRLERSNENDSLESMTLVLNMLAEEVQEILIHQGYANTNGIAKYLIQLNFLLDLQGVIKGVNKNTSLTLSYLKEDLIGQPFDTFLDMKSKKVWVKFFKKAASKGLCETSLNLTFVSKEGLLLPHTCHVGCCEGKGGDTCGFWITVVLFSNDRSERDELQKKDVISSKEKKTAIEAGGLKTTKNRPKLSFEDIRKIREGRNLILNNLEKDLPSLREFALQLGTNEFKLKYGFKELFGTSVYRFLLRERLRKAKMLIEFTDFTIKTIAYKTGFKSIPHFSRVYKKTYGYAPSELRKISRKERDK</sequence>
<dbReference type="Gene3D" id="3.30.450.20">
    <property type="entry name" value="PAS domain"/>
    <property type="match status" value="1"/>
</dbReference>
<dbReference type="PRINTS" id="PR00032">
    <property type="entry name" value="HTHARAC"/>
</dbReference>
<keyword evidence="3" id="KW-0804">Transcription</keyword>
<dbReference type="InterPro" id="IPR018062">
    <property type="entry name" value="HTH_AraC-typ_CS"/>
</dbReference>
<name>A0ABW5MUJ0_9FLAO</name>
<accession>A0ABW5MUJ0</accession>
<feature type="domain" description="HTH araC/xylS-type" evidence="4">
    <location>
        <begin position="221"/>
        <end position="320"/>
    </location>
</feature>
<dbReference type="RefSeq" id="WP_377765711.1">
    <property type="nucleotide sequence ID" value="NZ_JBHULB010000006.1"/>
</dbReference>